<evidence type="ECO:0000256" key="1">
    <source>
        <dbReference type="ARBA" id="ARBA00022679"/>
    </source>
</evidence>
<accession>A0ABY5MMH8</accession>
<organism evidence="2 3">
    <name type="scientific">Nitratireductor thuwali</name>
    <dbReference type="NCBI Taxonomy" id="2267699"/>
    <lineage>
        <taxon>Bacteria</taxon>
        <taxon>Pseudomonadati</taxon>
        <taxon>Pseudomonadota</taxon>
        <taxon>Alphaproteobacteria</taxon>
        <taxon>Hyphomicrobiales</taxon>
        <taxon>Phyllobacteriaceae</taxon>
        <taxon>Nitratireductor</taxon>
    </lineage>
</organism>
<keyword evidence="1 2" id="KW-0808">Transferase</keyword>
<dbReference type="PANTHER" id="PTHR48207">
    <property type="entry name" value="SUCCINATE--HYDROXYMETHYLGLUTARATE COA-TRANSFERASE"/>
    <property type="match status" value="1"/>
</dbReference>
<dbReference type="Gene3D" id="3.40.50.10540">
    <property type="entry name" value="Crotonobetainyl-coa:carnitine coa-transferase, domain 1"/>
    <property type="match status" value="1"/>
</dbReference>
<sequence length="391" mass="42980">MLSDVIVLDLTTSIAGPYAGMMLGDMGADVIKIERPGGDDTRYWGPPFHNGEALWFLSVNRNKKSVVLDLTNERARDVLYDFVDKSDIILVNTPPRVSRKLGLDDQTLRARKPDLIYVSITGFGMEGERADWPCYDLIAEGYSGIMDMTGEADGTPQKIGAPAADLLAGQDAAFAALSALIRRGRTRQGATIDIALVDSMTRFLNCQLVSYLGSGIGARRSGGKDSVIAVYQTFETADSPITIGLGNDNIWTRFWQALGEPEYGADQRFRTNSDRRACRQEIVAKIQRILKTKRAGHWLEFLREARIPAGPINGLGDVVRDPHLLERGLFYRLRSGNGTVPQVGNGIRIDGRTNIARTAPPRTGEHTESAFREILNYDPGKLASLRAADII</sequence>
<protein>
    <submittedName>
        <fullName evidence="2">Acetyl-CoA:oxalate CoA-transferase</fullName>
        <ecNumber evidence="2">2.8.3.19</ecNumber>
    </submittedName>
</protein>
<dbReference type="GO" id="GO:0016740">
    <property type="term" value="F:transferase activity"/>
    <property type="evidence" value="ECO:0007669"/>
    <property type="project" value="UniProtKB-KW"/>
</dbReference>
<dbReference type="InterPro" id="IPR050483">
    <property type="entry name" value="CoA-transferase_III_domain"/>
</dbReference>
<dbReference type="InterPro" id="IPR023606">
    <property type="entry name" value="CoA-Trfase_III_dom_1_sf"/>
</dbReference>
<dbReference type="RefSeq" id="WP_338529450.1">
    <property type="nucleotide sequence ID" value="NZ_CP030941.1"/>
</dbReference>
<reference evidence="2 3" key="1">
    <citation type="submission" date="2018-07" db="EMBL/GenBank/DDBJ databases">
        <title>Genome sequence of Nitratireductor thuwali#1536.</title>
        <authorList>
            <person name="Michoud G."/>
            <person name="Merlino G."/>
            <person name="Sefrji F.O."/>
            <person name="Daffonchio D."/>
        </authorList>
    </citation>
    <scope>NUCLEOTIDE SEQUENCE [LARGE SCALE GENOMIC DNA]</scope>
    <source>
        <strain evidence="3">Nit1536</strain>
    </source>
</reference>
<dbReference type="Pfam" id="PF02515">
    <property type="entry name" value="CoA_transf_3"/>
    <property type="match status" value="1"/>
</dbReference>
<dbReference type="InterPro" id="IPR044855">
    <property type="entry name" value="CoA-Trfase_III_dom3_sf"/>
</dbReference>
<dbReference type="InterPro" id="IPR003673">
    <property type="entry name" value="CoA-Trfase_fam_III"/>
</dbReference>
<keyword evidence="3" id="KW-1185">Reference proteome</keyword>
<dbReference type="Proteomes" id="UP001342418">
    <property type="component" value="Chromosome"/>
</dbReference>
<evidence type="ECO:0000313" key="2">
    <source>
        <dbReference type="EMBL" id="UUP17081.1"/>
    </source>
</evidence>
<dbReference type="PANTHER" id="PTHR48207:SF3">
    <property type="entry name" value="SUCCINATE--HYDROXYMETHYLGLUTARATE COA-TRANSFERASE"/>
    <property type="match status" value="1"/>
</dbReference>
<proteinExistence type="predicted"/>
<evidence type="ECO:0000313" key="3">
    <source>
        <dbReference type="Proteomes" id="UP001342418"/>
    </source>
</evidence>
<dbReference type="SUPFAM" id="SSF89796">
    <property type="entry name" value="CoA-transferase family III (CaiB/BaiF)"/>
    <property type="match status" value="1"/>
</dbReference>
<gene>
    <name evidence="2" type="primary">yfdE_2</name>
    <name evidence="2" type="ORF">NTH_01532</name>
</gene>
<name>A0ABY5MMH8_9HYPH</name>
<dbReference type="EMBL" id="CP030941">
    <property type="protein sequence ID" value="UUP17081.1"/>
    <property type="molecule type" value="Genomic_DNA"/>
</dbReference>
<dbReference type="Gene3D" id="3.30.1540.10">
    <property type="entry name" value="formyl-coa transferase, domain 3"/>
    <property type="match status" value="1"/>
</dbReference>
<dbReference type="EC" id="2.8.3.19" evidence="2"/>